<gene>
    <name evidence="1" type="ORF">LS72_010070</name>
</gene>
<organism evidence="1 2">
    <name type="scientific">Helicobacter apodemus</name>
    <dbReference type="NCBI Taxonomy" id="135569"/>
    <lineage>
        <taxon>Bacteria</taxon>
        <taxon>Pseudomonadati</taxon>
        <taxon>Campylobacterota</taxon>
        <taxon>Epsilonproteobacteria</taxon>
        <taxon>Campylobacterales</taxon>
        <taxon>Helicobacteraceae</taxon>
        <taxon>Helicobacter</taxon>
    </lineage>
</organism>
<proteinExistence type="predicted"/>
<evidence type="ECO:0000313" key="2">
    <source>
        <dbReference type="Proteomes" id="UP000029920"/>
    </source>
</evidence>
<name>A0A4U8UBM0_9HELI</name>
<evidence type="ECO:0000313" key="1">
    <source>
        <dbReference type="EMBL" id="TLE13260.1"/>
    </source>
</evidence>
<reference evidence="1 2" key="1">
    <citation type="journal article" date="2014" name="Genome Announc.">
        <title>Draft genome sequences of eight enterohepatic helicobacter species isolated from both laboratory and wild rodents.</title>
        <authorList>
            <person name="Sheh A."/>
            <person name="Shen Z."/>
            <person name="Fox J.G."/>
        </authorList>
    </citation>
    <scope>NUCLEOTIDE SEQUENCE [LARGE SCALE GENOMIC DNA]</scope>
    <source>
        <strain evidence="1 2">MIT-03-7007</strain>
    </source>
</reference>
<keyword evidence="2" id="KW-1185">Reference proteome</keyword>
<dbReference type="AlphaFoldDB" id="A0A4U8UBM0"/>
<sequence>MALKKIEINKDALKSIENSGIDIKNLTNDEFSNKVNEFIIKGAEKIEISNENLLLLEGIALLAKKFNKESLVDELFNKKLKEIYHQLAETI</sequence>
<accession>A0A4U8UBM0</accession>
<comment type="caution">
    <text evidence="1">The sequence shown here is derived from an EMBL/GenBank/DDBJ whole genome shotgun (WGS) entry which is preliminary data.</text>
</comment>
<dbReference type="RefSeq" id="WP_034555554.1">
    <property type="nucleotide sequence ID" value="NZ_JRPC02000047.1"/>
</dbReference>
<dbReference type="EMBL" id="JRPC02000047">
    <property type="protein sequence ID" value="TLE13260.1"/>
    <property type="molecule type" value="Genomic_DNA"/>
</dbReference>
<dbReference type="Proteomes" id="UP000029920">
    <property type="component" value="Unassembled WGS sequence"/>
</dbReference>
<protein>
    <submittedName>
        <fullName evidence="1">Uncharacterized protein</fullName>
    </submittedName>
</protein>